<keyword evidence="2" id="KW-1185">Reference proteome</keyword>
<dbReference type="EMBL" id="CAJVAS010000017">
    <property type="protein sequence ID" value="CAG7636420.1"/>
    <property type="molecule type" value="Genomic_DNA"/>
</dbReference>
<evidence type="ECO:0000313" key="1">
    <source>
        <dbReference type="EMBL" id="CAG7636420.1"/>
    </source>
</evidence>
<organism evidence="1 2">
    <name type="scientific">Paenibacillus solanacearum</name>
    <dbReference type="NCBI Taxonomy" id="2048548"/>
    <lineage>
        <taxon>Bacteria</taxon>
        <taxon>Bacillati</taxon>
        <taxon>Bacillota</taxon>
        <taxon>Bacilli</taxon>
        <taxon>Bacillales</taxon>
        <taxon>Paenibacillaceae</taxon>
        <taxon>Paenibacillus</taxon>
    </lineage>
</organism>
<dbReference type="RefSeq" id="WP_218093495.1">
    <property type="nucleotide sequence ID" value="NZ_CAJVAS010000017.1"/>
</dbReference>
<gene>
    <name evidence="1" type="ORF">PAESOLCIP111_03749</name>
</gene>
<evidence type="ECO:0000313" key="2">
    <source>
        <dbReference type="Proteomes" id="UP000693672"/>
    </source>
</evidence>
<protein>
    <recommendedName>
        <fullName evidence="3">Transposase DDE domain-containing protein</fullName>
    </recommendedName>
</protein>
<comment type="caution">
    <text evidence="1">The sequence shown here is derived from an EMBL/GenBank/DDBJ whole genome shotgun (WGS) entry which is preliminary data.</text>
</comment>
<proteinExistence type="predicted"/>
<name>A0A916K5Z0_9BACL</name>
<sequence>MQKEADAFLTQSLELARRATDKPLLVRMDAGNDALVNLNVCLEQNVDFIVKRNLRRESPEEWLLIAQARRHVLRGARG</sequence>
<dbReference type="AlphaFoldDB" id="A0A916K5Z0"/>
<reference evidence="1" key="1">
    <citation type="submission" date="2021-06" db="EMBL/GenBank/DDBJ databases">
        <authorList>
            <person name="Criscuolo A."/>
        </authorList>
    </citation>
    <scope>NUCLEOTIDE SEQUENCE</scope>
    <source>
        <strain evidence="1">CIP111600</strain>
    </source>
</reference>
<dbReference type="Proteomes" id="UP000693672">
    <property type="component" value="Unassembled WGS sequence"/>
</dbReference>
<evidence type="ECO:0008006" key="3">
    <source>
        <dbReference type="Google" id="ProtNLM"/>
    </source>
</evidence>
<accession>A0A916K5Z0</accession>